<evidence type="ECO:0000313" key="4">
    <source>
        <dbReference type="Proteomes" id="UP000006906"/>
    </source>
</evidence>
<accession>A0A2K3CXX0</accession>
<dbReference type="GO" id="GO:0005930">
    <property type="term" value="C:axoneme"/>
    <property type="evidence" value="ECO:0007669"/>
    <property type="project" value="UniProtKB-SubCell"/>
</dbReference>
<feature type="compositionally biased region" description="Low complexity" evidence="2">
    <location>
        <begin position="426"/>
        <end position="435"/>
    </location>
</feature>
<dbReference type="Gramene" id="PNW73135">
    <property type="protein sequence ID" value="PNW73135"/>
    <property type="gene ID" value="CHLRE_14g620100v5"/>
</dbReference>
<dbReference type="KEGG" id="cre:CHLRE_14g620100v5"/>
<dbReference type="InterPro" id="IPR032675">
    <property type="entry name" value="LRR_dom_sf"/>
</dbReference>
<dbReference type="Proteomes" id="UP000006906">
    <property type="component" value="Chromosome 14"/>
</dbReference>
<dbReference type="Gene3D" id="3.80.10.10">
    <property type="entry name" value="Ribonuclease Inhibitor"/>
    <property type="match status" value="1"/>
</dbReference>
<feature type="region of interest" description="Disordered" evidence="2">
    <location>
        <begin position="559"/>
        <end position="610"/>
    </location>
</feature>
<dbReference type="GeneID" id="66056235"/>
<protein>
    <submittedName>
        <fullName evidence="3">Uncharacterized protein</fullName>
    </submittedName>
</protein>
<dbReference type="InParanoid" id="A0A2K3CXX0"/>
<feature type="region of interest" description="Disordered" evidence="2">
    <location>
        <begin position="406"/>
        <end position="435"/>
    </location>
</feature>
<evidence type="ECO:0000256" key="1">
    <source>
        <dbReference type="ARBA" id="ARBA00004430"/>
    </source>
</evidence>
<organism evidence="3 4">
    <name type="scientific">Chlamydomonas reinhardtii</name>
    <name type="common">Chlamydomonas smithii</name>
    <dbReference type="NCBI Taxonomy" id="3055"/>
    <lineage>
        <taxon>Eukaryota</taxon>
        <taxon>Viridiplantae</taxon>
        <taxon>Chlorophyta</taxon>
        <taxon>core chlorophytes</taxon>
        <taxon>Chlorophyceae</taxon>
        <taxon>CS clade</taxon>
        <taxon>Chlamydomonadales</taxon>
        <taxon>Chlamydomonadaceae</taxon>
        <taxon>Chlamydomonas</taxon>
    </lineage>
</organism>
<sequence>MPNLYASLGAQLACLEELKLEVRGPFDCWCADGDSERVANVLAMLAENCPRLRRLQLPLLGPKDMEHLRPLSGCAQLRELVLKTGAGGLTTSDGGVAALQQLSQLEQLALINFDLPREYSRGLLQQLMSDRRPPGLGHLTMLESLEHGDGVAGSCSITYQHPHPPLHPPPAAVEGLAMPADAAARGAGAGAGAAEPPGPSAPMVAAAAAAAAATAEAPLPIMQRVEIGGLSFRPWAMPAMVLAAAVQLGQDFIPELVIADIEPDESSLDRLRPDQPLPRLAAGSERMGLGRLSLTGGADMKSVCSVLSLMGLPQSLRLHHGEWSWDDDLMGGGRRYRQAAAAGAAAMAAATGTAGAAGSAAAEQLPPGGPPPDLSLGAVDLDSVLERGLDRLSAWGLLDGSNCSDGGSDSGGASDGSGGDSGHGGSSSRPSRRVSGVGPALAILRGVPPPYSIWVKEWQDDVVGTLGAETGIFAGLDSSTIERLLRGPRKMVTLVPPRSVVVECASRSDAEELVGLVRPGKEQTVELVPLQPGELALPAGHHFRQCVSEVLLELWAMSGGPGEGSGSSGSDAAEEGDGSGSNCSDGGGGYASSDMDSDDGGISSGAGDGCSSRHGVELSAELHKRLEKLLELDYEVSINWEVRDWRDFSKRVW</sequence>
<proteinExistence type="predicted"/>
<dbReference type="EMBL" id="CM008975">
    <property type="protein sequence ID" value="PNW73135.1"/>
    <property type="molecule type" value="Genomic_DNA"/>
</dbReference>
<comment type="subcellular location">
    <subcellularLocation>
        <location evidence="1">Cytoplasm</location>
        <location evidence="1">Cytoskeleton</location>
        <location evidence="1">Cilium axoneme</location>
    </subcellularLocation>
</comment>
<feature type="compositionally biased region" description="Gly residues" evidence="2">
    <location>
        <begin position="408"/>
        <end position="425"/>
    </location>
</feature>
<dbReference type="RefSeq" id="XP_042916841.1">
    <property type="nucleotide sequence ID" value="XM_043070168.1"/>
</dbReference>
<dbReference type="AlphaFoldDB" id="A0A2K3CXX0"/>
<keyword evidence="4" id="KW-1185">Reference proteome</keyword>
<evidence type="ECO:0000313" key="3">
    <source>
        <dbReference type="EMBL" id="PNW73135.1"/>
    </source>
</evidence>
<evidence type="ECO:0000256" key="2">
    <source>
        <dbReference type="SAM" id="MobiDB-lite"/>
    </source>
</evidence>
<gene>
    <name evidence="3" type="ORF">CHLRE_14g620100v5</name>
</gene>
<reference evidence="3 4" key="1">
    <citation type="journal article" date="2007" name="Science">
        <title>The Chlamydomonas genome reveals the evolution of key animal and plant functions.</title>
        <authorList>
            <person name="Merchant S.S."/>
            <person name="Prochnik S.E."/>
            <person name="Vallon O."/>
            <person name="Harris E.H."/>
            <person name="Karpowicz S.J."/>
            <person name="Witman G.B."/>
            <person name="Terry A."/>
            <person name="Salamov A."/>
            <person name="Fritz-Laylin L.K."/>
            <person name="Marechal-Drouard L."/>
            <person name="Marshall W.F."/>
            <person name="Qu L.H."/>
            <person name="Nelson D.R."/>
            <person name="Sanderfoot A.A."/>
            <person name="Spalding M.H."/>
            <person name="Kapitonov V.V."/>
            <person name="Ren Q."/>
            <person name="Ferris P."/>
            <person name="Lindquist E."/>
            <person name="Shapiro H."/>
            <person name="Lucas S.M."/>
            <person name="Grimwood J."/>
            <person name="Schmutz J."/>
            <person name="Cardol P."/>
            <person name="Cerutti H."/>
            <person name="Chanfreau G."/>
            <person name="Chen C.L."/>
            <person name="Cognat V."/>
            <person name="Croft M.T."/>
            <person name="Dent R."/>
            <person name="Dutcher S."/>
            <person name="Fernandez E."/>
            <person name="Fukuzawa H."/>
            <person name="Gonzalez-Ballester D."/>
            <person name="Gonzalez-Halphen D."/>
            <person name="Hallmann A."/>
            <person name="Hanikenne M."/>
            <person name="Hippler M."/>
            <person name="Inwood W."/>
            <person name="Jabbari K."/>
            <person name="Kalanon M."/>
            <person name="Kuras R."/>
            <person name="Lefebvre P.A."/>
            <person name="Lemaire S.D."/>
            <person name="Lobanov A.V."/>
            <person name="Lohr M."/>
            <person name="Manuell A."/>
            <person name="Meier I."/>
            <person name="Mets L."/>
            <person name="Mittag M."/>
            <person name="Mittelmeier T."/>
            <person name="Moroney J.V."/>
            <person name="Moseley J."/>
            <person name="Napoli C."/>
            <person name="Nedelcu A.M."/>
            <person name="Niyogi K."/>
            <person name="Novoselov S.V."/>
            <person name="Paulsen I.T."/>
            <person name="Pazour G."/>
            <person name="Purton S."/>
            <person name="Ral J.P."/>
            <person name="Riano-Pachon D.M."/>
            <person name="Riekhof W."/>
            <person name="Rymarquis L."/>
            <person name="Schroda M."/>
            <person name="Stern D."/>
            <person name="Umen J."/>
            <person name="Willows R."/>
            <person name="Wilson N."/>
            <person name="Zimmer S.L."/>
            <person name="Allmer J."/>
            <person name="Balk J."/>
            <person name="Bisova K."/>
            <person name="Chen C.J."/>
            <person name="Elias M."/>
            <person name="Gendler K."/>
            <person name="Hauser C."/>
            <person name="Lamb M.R."/>
            <person name="Ledford H."/>
            <person name="Long J.C."/>
            <person name="Minagawa J."/>
            <person name="Page M.D."/>
            <person name="Pan J."/>
            <person name="Pootakham W."/>
            <person name="Roje S."/>
            <person name="Rose A."/>
            <person name="Stahlberg E."/>
            <person name="Terauchi A.M."/>
            <person name="Yang P."/>
            <person name="Ball S."/>
            <person name="Bowler C."/>
            <person name="Dieckmann C.L."/>
            <person name="Gladyshev V.N."/>
            <person name="Green P."/>
            <person name="Jorgensen R."/>
            <person name="Mayfield S."/>
            <person name="Mueller-Roeber B."/>
            <person name="Rajamani S."/>
            <person name="Sayre R.T."/>
            <person name="Brokstein P."/>
            <person name="Dubchak I."/>
            <person name="Goodstein D."/>
            <person name="Hornick L."/>
            <person name="Huang Y.W."/>
            <person name="Jhaveri J."/>
            <person name="Luo Y."/>
            <person name="Martinez D."/>
            <person name="Ngau W.C."/>
            <person name="Otillar B."/>
            <person name="Poliakov A."/>
            <person name="Porter A."/>
            <person name="Szajkowski L."/>
            <person name="Werner G."/>
            <person name="Zhou K."/>
            <person name="Grigoriev I.V."/>
            <person name="Rokhsar D.S."/>
            <person name="Grossman A.R."/>
        </authorList>
    </citation>
    <scope>NUCLEOTIDE SEQUENCE [LARGE SCALE GENOMIC DNA]</scope>
    <source>
        <strain evidence="4">CC-503</strain>
    </source>
</reference>
<name>A0A2K3CXX0_CHLRE</name>